<evidence type="ECO:0000313" key="8">
    <source>
        <dbReference type="EMBL" id="KAK9112218.1"/>
    </source>
</evidence>
<evidence type="ECO:0000256" key="4">
    <source>
        <dbReference type="ARBA" id="ARBA00022801"/>
    </source>
</evidence>
<keyword evidence="5" id="KW-1015">Disulfide bond</keyword>
<dbReference type="PANTHER" id="PTHR11742">
    <property type="entry name" value="MANNOSYL-OLIGOSACCHARIDE ALPHA-1,2-MANNOSIDASE-RELATED"/>
    <property type="match status" value="1"/>
</dbReference>
<dbReference type="AlphaFoldDB" id="A0AAP0IBR2"/>
<dbReference type="GO" id="GO:0005975">
    <property type="term" value="P:carbohydrate metabolic process"/>
    <property type="evidence" value="ECO:0007669"/>
    <property type="project" value="InterPro"/>
</dbReference>
<evidence type="ECO:0000256" key="3">
    <source>
        <dbReference type="ARBA" id="ARBA00007658"/>
    </source>
</evidence>
<dbReference type="PANTHER" id="PTHR11742:SF6">
    <property type="entry name" value="MANNOSYL-OLIGOSACCHARIDE ALPHA-1,2-MANNOSIDASE IA-RELATED"/>
    <property type="match status" value="1"/>
</dbReference>
<reference evidence="8 9" key="1">
    <citation type="submission" date="2024-01" db="EMBL/GenBank/DDBJ databases">
        <title>Genome assemblies of Stephania.</title>
        <authorList>
            <person name="Yang L."/>
        </authorList>
    </citation>
    <scope>NUCLEOTIDE SEQUENCE [LARGE SCALE GENOMIC DNA]</scope>
    <source>
        <strain evidence="8">JXDWG</strain>
        <tissue evidence="8">Leaf</tissue>
    </source>
</reference>
<dbReference type="EC" id="3.2.1.-" evidence="6"/>
<dbReference type="EMBL" id="JBBNAG010000008">
    <property type="protein sequence ID" value="KAK9112218.1"/>
    <property type="molecule type" value="Genomic_DNA"/>
</dbReference>
<comment type="cofactor">
    <cofactor evidence="1">
        <name>Ca(2+)</name>
        <dbReference type="ChEBI" id="CHEBI:29108"/>
    </cofactor>
</comment>
<organism evidence="8 9">
    <name type="scientific">Stephania cephalantha</name>
    <dbReference type="NCBI Taxonomy" id="152367"/>
    <lineage>
        <taxon>Eukaryota</taxon>
        <taxon>Viridiplantae</taxon>
        <taxon>Streptophyta</taxon>
        <taxon>Embryophyta</taxon>
        <taxon>Tracheophyta</taxon>
        <taxon>Spermatophyta</taxon>
        <taxon>Magnoliopsida</taxon>
        <taxon>Ranunculales</taxon>
        <taxon>Menispermaceae</taxon>
        <taxon>Menispermoideae</taxon>
        <taxon>Cissampelideae</taxon>
        <taxon>Stephania</taxon>
    </lineage>
</organism>
<dbReference type="InterPro" id="IPR001382">
    <property type="entry name" value="Glyco_hydro_47"/>
</dbReference>
<dbReference type="GO" id="GO:0004571">
    <property type="term" value="F:mannosyl-oligosaccharide 1,2-alpha-mannosidase activity"/>
    <property type="evidence" value="ECO:0007669"/>
    <property type="project" value="InterPro"/>
</dbReference>
<dbReference type="SUPFAM" id="SSF48225">
    <property type="entry name" value="Seven-hairpin glycosidases"/>
    <property type="match status" value="1"/>
</dbReference>
<dbReference type="GO" id="GO:0005783">
    <property type="term" value="C:endoplasmic reticulum"/>
    <property type="evidence" value="ECO:0007669"/>
    <property type="project" value="TreeGrafter"/>
</dbReference>
<comment type="caution">
    <text evidence="8">The sequence shown here is derived from an EMBL/GenBank/DDBJ whole genome shotgun (WGS) entry which is preliminary data.</text>
</comment>
<evidence type="ECO:0000256" key="5">
    <source>
        <dbReference type="ARBA" id="ARBA00023157"/>
    </source>
</evidence>
<dbReference type="InterPro" id="IPR050749">
    <property type="entry name" value="Glycosyl_Hydrolase_47"/>
</dbReference>
<evidence type="ECO:0000256" key="7">
    <source>
        <dbReference type="SAM" id="SignalP"/>
    </source>
</evidence>
<dbReference type="GO" id="GO:0000139">
    <property type="term" value="C:Golgi membrane"/>
    <property type="evidence" value="ECO:0007669"/>
    <property type="project" value="TreeGrafter"/>
</dbReference>
<accession>A0AAP0IBR2</accession>
<keyword evidence="6" id="KW-0326">Glycosidase</keyword>
<keyword evidence="4 6" id="KW-0378">Hydrolase</keyword>
<dbReference type="InterPro" id="IPR036026">
    <property type="entry name" value="Seven-hairpin_glycosidases"/>
</dbReference>
<evidence type="ECO:0000256" key="6">
    <source>
        <dbReference type="RuleBase" id="RU361193"/>
    </source>
</evidence>
<protein>
    <recommendedName>
        <fullName evidence="6">alpha-1,2-Mannosidase</fullName>
        <ecNumber evidence="6">3.2.1.-</ecNumber>
    </recommendedName>
</protein>
<dbReference type="Proteomes" id="UP001419268">
    <property type="component" value="Unassembled WGS sequence"/>
</dbReference>
<comment type="pathway">
    <text evidence="2">Protein modification; protein glycosylation.</text>
</comment>
<gene>
    <name evidence="8" type="ORF">Scep_019737</name>
</gene>
<evidence type="ECO:0000256" key="1">
    <source>
        <dbReference type="ARBA" id="ARBA00001913"/>
    </source>
</evidence>
<feature type="signal peptide" evidence="7">
    <location>
        <begin position="1"/>
        <end position="25"/>
    </location>
</feature>
<keyword evidence="7" id="KW-0732">Signal</keyword>
<comment type="similarity">
    <text evidence="3 6">Belongs to the glycosyl hydrolase 47 family.</text>
</comment>
<sequence length="134" mass="14899">MNSVACRCLCLVLIVLLLRVVCVPSFPKLGEFQSRSLNSPQSKDGVNSFGGLGATLIDSLDTLCIMGLDEQFQKAKEWVATSFDFNKNYDASIFETTIRLHCKLWRAAVAVVDWRENVDVYELVVGPSTSGAYW</sequence>
<proteinExistence type="inferred from homology"/>
<name>A0AAP0IBR2_9MAGN</name>
<feature type="chain" id="PRO_5042968198" description="alpha-1,2-Mannosidase" evidence="7">
    <location>
        <begin position="26"/>
        <end position="134"/>
    </location>
</feature>
<evidence type="ECO:0000256" key="2">
    <source>
        <dbReference type="ARBA" id="ARBA00004922"/>
    </source>
</evidence>
<keyword evidence="9" id="KW-1185">Reference proteome</keyword>
<dbReference type="PRINTS" id="PR00747">
    <property type="entry name" value="GLYHDRLASE47"/>
</dbReference>
<evidence type="ECO:0000313" key="9">
    <source>
        <dbReference type="Proteomes" id="UP001419268"/>
    </source>
</evidence>
<dbReference type="Pfam" id="PF01532">
    <property type="entry name" value="Glyco_hydro_47"/>
    <property type="match status" value="1"/>
</dbReference>
<dbReference type="Gene3D" id="1.50.10.10">
    <property type="match status" value="1"/>
</dbReference>
<dbReference type="GO" id="GO:0005509">
    <property type="term" value="F:calcium ion binding"/>
    <property type="evidence" value="ECO:0007669"/>
    <property type="project" value="InterPro"/>
</dbReference>
<dbReference type="InterPro" id="IPR012341">
    <property type="entry name" value="6hp_glycosidase-like_sf"/>
</dbReference>